<dbReference type="InterPro" id="IPR012675">
    <property type="entry name" value="Beta-grasp_dom_sf"/>
</dbReference>
<dbReference type="InterPro" id="IPR041414">
    <property type="entry name" value="Raco-like_middle"/>
</dbReference>
<dbReference type="Pfam" id="PF00111">
    <property type="entry name" value="Fer2"/>
    <property type="match status" value="1"/>
</dbReference>
<dbReference type="SUPFAM" id="SSF53067">
    <property type="entry name" value="Actin-like ATPase domain"/>
    <property type="match status" value="1"/>
</dbReference>
<accession>A0A5P3XJ63</accession>
<dbReference type="Pfam" id="PF17651">
    <property type="entry name" value="Raco_middle"/>
    <property type="match status" value="1"/>
</dbReference>
<dbReference type="RefSeq" id="WP_150887217.1">
    <property type="nucleotide sequence ID" value="NZ_CP032452.1"/>
</dbReference>
<dbReference type="Proteomes" id="UP000326961">
    <property type="component" value="Chromosome"/>
</dbReference>
<name>A0A5P3XJ63_PARBF</name>
<dbReference type="PANTHER" id="PTHR42895:SF2">
    <property type="entry name" value="IRON-SULFUR CLUSTER PROTEIN"/>
    <property type="match status" value="1"/>
</dbReference>
<reference evidence="2 3" key="1">
    <citation type="submission" date="2018-09" db="EMBL/GenBank/DDBJ databases">
        <title>A clostridial neurotoxin that targets Anopheles mosquitoes.</title>
        <authorList>
            <person name="Contreras E."/>
            <person name="Masuyer G."/>
            <person name="Qureshi N."/>
            <person name="Chawla S."/>
            <person name="Lim H.L."/>
            <person name="Chen J."/>
            <person name="Stenmark P."/>
            <person name="Gill S."/>
        </authorList>
    </citation>
    <scope>NUCLEOTIDE SEQUENCE [LARGE SCALE GENOMIC DNA]</scope>
    <source>
        <strain evidence="2 3">Cbm</strain>
    </source>
</reference>
<dbReference type="InterPro" id="IPR043129">
    <property type="entry name" value="ATPase_NBD"/>
</dbReference>
<sequence length="598" mass="66286">MSLLYDGDKSYKFEVGRNLLDIIQSNNLGMESPCGGKGLCGKCKVKVLSGNINPLTNEEFKFLSRDEIDSKVRLGCLVYPQGDVHIEFLDKKNTNHKILSDGYMPNFEKKPLLRKEVYDIEKPTLDNNIPYEEILEKHFKCDFKDDYYLLKDIPNIFECEKCTGVYIGEKLIGIEVNDTQDKLYSVAIDIGTTTVVCSLIDVKNKCEISSESEINPQKEYGLDVLSRIHFIKNKENGLETLHKLIINCINDLIKKLCIKNSINESNIYEVSIAANTTMMHVLLNINPMSIGKSPYSPTFVKSKNIRAKDLGIEISKFGSVYLLPGVSSYIGADIVAGVCVSNLKETDKNVLFIDIGTNGEMVLSKKGELVSCSCAAGPALEGMNISCGMRAGDGAIENIKIGNEISINTIGNQQPVGICGSGIVDAISELARVKLIGKTGRIAKKDAVKDNERISHLSAYIVDENKKRRFIISKLDKEISITQEDIRQVQLAKGAILSGIYALADQVNMEINELDEVIIAGQFGKHLSIESLVGVGIIPKELKDRITYIGNSSKTGAIMSLLSKDIRKNMDFIASDINYFELSTKEGYERLFTDCLKF</sequence>
<dbReference type="PROSITE" id="PS51085">
    <property type="entry name" value="2FE2S_FER_2"/>
    <property type="match status" value="1"/>
</dbReference>
<dbReference type="GO" id="GO:0051536">
    <property type="term" value="F:iron-sulfur cluster binding"/>
    <property type="evidence" value="ECO:0007669"/>
    <property type="project" value="InterPro"/>
</dbReference>
<evidence type="ECO:0000259" key="1">
    <source>
        <dbReference type="PROSITE" id="PS51085"/>
    </source>
</evidence>
<dbReference type="SUPFAM" id="SSF54292">
    <property type="entry name" value="2Fe-2S ferredoxin-like"/>
    <property type="match status" value="1"/>
</dbReference>
<dbReference type="AlphaFoldDB" id="A0A5P3XJ63"/>
<organism evidence="2 3">
    <name type="scientific">Paraclostridium bifermentans</name>
    <name type="common">Clostridium bifermentans</name>
    <dbReference type="NCBI Taxonomy" id="1490"/>
    <lineage>
        <taxon>Bacteria</taxon>
        <taxon>Bacillati</taxon>
        <taxon>Bacillota</taxon>
        <taxon>Clostridia</taxon>
        <taxon>Peptostreptococcales</taxon>
        <taxon>Peptostreptococcaceae</taxon>
        <taxon>Paraclostridium</taxon>
    </lineage>
</organism>
<dbReference type="InterPro" id="IPR036010">
    <property type="entry name" value="2Fe-2S_ferredoxin-like_sf"/>
</dbReference>
<dbReference type="CDD" id="cd00207">
    <property type="entry name" value="fer2"/>
    <property type="match status" value="1"/>
</dbReference>
<evidence type="ECO:0000313" key="3">
    <source>
        <dbReference type="Proteomes" id="UP000326961"/>
    </source>
</evidence>
<dbReference type="Gene3D" id="3.30.420.480">
    <property type="entry name" value="Domain of unknown function (DUF4445)"/>
    <property type="match status" value="1"/>
</dbReference>
<feature type="domain" description="2Fe-2S ferredoxin-type" evidence="1">
    <location>
        <begin position="1"/>
        <end position="92"/>
    </location>
</feature>
<dbReference type="InterPro" id="IPR027980">
    <property type="entry name" value="RACo_C"/>
</dbReference>
<proteinExistence type="predicted"/>
<dbReference type="InterPro" id="IPR042259">
    <property type="entry name" value="Raco-like_middle_sf"/>
</dbReference>
<protein>
    <submittedName>
        <fullName evidence="2">DUF4445 domain-containing protein</fullName>
    </submittedName>
</protein>
<dbReference type="Pfam" id="PF14574">
    <property type="entry name" value="RACo_C_ter"/>
    <property type="match status" value="1"/>
</dbReference>
<dbReference type="Gene3D" id="3.10.20.30">
    <property type="match status" value="1"/>
</dbReference>
<dbReference type="EMBL" id="CP032452">
    <property type="protein sequence ID" value="QEZ70390.1"/>
    <property type="molecule type" value="Genomic_DNA"/>
</dbReference>
<dbReference type="InterPro" id="IPR052911">
    <property type="entry name" value="Corrinoid_activation_enz"/>
</dbReference>
<dbReference type="InterPro" id="IPR001041">
    <property type="entry name" value="2Fe-2S_ferredoxin-type"/>
</dbReference>
<evidence type="ECO:0000313" key="2">
    <source>
        <dbReference type="EMBL" id="QEZ70390.1"/>
    </source>
</evidence>
<gene>
    <name evidence="2" type="ORF">D4A35_16345</name>
</gene>
<dbReference type="PANTHER" id="PTHR42895">
    <property type="entry name" value="IRON-SULFUR CLUSTER-BINDING PROTEIN-RELATED"/>
    <property type="match status" value="1"/>
</dbReference>